<evidence type="ECO:0000313" key="2">
    <source>
        <dbReference type="Proteomes" id="UP001302349"/>
    </source>
</evidence>
<name>A0ABZ0IUY7_9BACT</name>
<dbReference type="RefSeq" id="WP_317491499.1">
    <property type="nucleotide sequence ID" value="NZ_CP136051.1"/>
</dbReference>
<proteinExistence type="predicted"/>
<organism evidence="1 2">
    <name type="scientific">Imperialibacter roseus</name>
    <dbReference type="NCBI Taxonomy" id="1324217"/>
    <lineage>
        <taxon>Bacteria</taxon>
        <taxon>Pseudomonadati</taxon>
        <taxon>Bacteroidota</taxon>
        <taxon>Cytophagia</taxon>
        <taxon>Cytophagales</taxon>
        <taxon>Flammeovirgaceae</taxon>
        <taxon>Imperialibacter</taxon>
    </lineage>
</organism>
<dbReference type="Proteomes" id="UP001302349">
    <property type="component" value="Chromosome"/>
</dbReference>
<keyword evidence="2" id="KW-1185">Reference proteome</keyword>
<gene>
    <name evidence="1" type="ORF">RT717_09490</name>
</gene>
<reference evidence="1 2" key="1">
    <citation type="journal article" date="2023" name="Microbiol. Resour. Announc.">
        <title>Complete Genome Sequence of Imperialibacter roseus strain P4T.</title>
        <authorList>
            <person name="Tizabi D.R."/>
            <person name="Bachvaroff T."/>
            <person name="Hill R.T."/>
        </authorList>
    </citation>
    <scope>NUCLEOTIDE SEQUENCE [LARGE SCALE GENOMIC DNA]</scope>
    <source>
        <strain evidence="1 2">P4T</strain>
    </source>
</reference>
<sequence>MKTYTTLLLLLVGSTAFGQRLVPINFSKAYQDPYYMVLEADSITAVLEHVETENRLVVFDLEIVNKSGLPLKVDPKLFHYYAGSSPFPELTGEADNVHQVSFPYSQVPGYLRKSLTKNVVEDHYETQIKQQQTLAIIFGVLSVGMMVADVASDLRDSKKEFYTQKDWNKSQTRDVLTATTLMTTDAVIRSSQERNYYTREDLHYLDQEIMQPMALPDTSALRGKVYFPKNGYYRYYRVVVPVEGYNFVFDFRKARVSDY</sequence>
<protein>
    <submittedName>
        <fullName evidence="1">Uncharacterized protein</fullName>
    </submittedName>
</protein>
<evidence type="ECO:0000313" key="1">
    <source>
        <dbReference type="EMBL" id="WOK08868.1"/>
    </source>
</evidence>
<accession>A0ABZ0IUY7</accession>
<dbReference type="EMBL" id="CP136051">
    <property type="protein sequence ID" value="WOK08868.1"/>
    <property type="molecule type" value="Genomic_DNA"/>
</dbReference>